<reference evidence="1" key="2">
    <citation type="submission" date="2020-11" db="EMBL/GenBank/DDBJ databases">
        <authorList>
            <person name="McCartney M.A."/>
            <person name="Auch B."/>
            <person name="Kono T."/>
            <person name="Mallez S."/>
            <person name="Becker A."/>
            <person name="Gohl D.M."/>
            <person name="Silverstein K.A.T."/>
            <person name="Koren S."/>
            <person name="Bechman K.B."/>
            <person name="Herman A."/>
            <person name="Abrahante J.E."/>
            <person name="Garbe J."/>
        </authorList>
    </citation>
    <scope>NUCLEOTIDE SEQUENCE</scope>
    <source>
        <strain evidence="1">Duluth1</strain>
        <tissue evidence="1">Whole animal</tissue>
    </source>
</reference>
<accession>A0A9D4GRI1</accession>
<reference evidence="1" key="1">
    <citation type="journal article" date="2019" name="bioRxiv">
        <title>The Genome of the Zebra Mussel, Dreissena polymorpha: A Resource for Invasive Species Research.</title>
        <authorList>
            <person name="McCartney M.A."/>
            <person name="Auch B."/>
            <person name="Kono T."/>
            <person name="Mallez S."/>
            <person name="Zhang Y."/>
            <person name="Obille A."/>
            <person name="Becker A."/>
            <person name="Abrahante J.E."/>
            <person name="Garbe J."/>
            <person name="Badalamenti J.P."/>
            <person name="Herman A."/>
            <person name="Mangelson H."/>
            <person name="Liachko I."/>
            <person name="Sullivan S."/>
            <person name="Sone E.D."/>
            <person name="Koren S."/>
            <person name="Silverstein K.A.T."/>
            <person name="Beckman K.B."/>
            <person name="Gohl D.M."/>
        </authorList>
    </citation>
    <scope>NUCLEOTIDE SEQUENCE</scope>
    <source>
        <strain evidence="1">Duluth1</strain>
        <tissue evidence="1">Whole animal</tissue>
    </source>
</reference>
<evidence type="ECO:0000313" key="1">
    <source>
        <dbReference type="EMBL" id="KAH3820214.1"/>
    </source>
</evidence>
<proteinExistence type="predicted"/>
<comment type="caution">
    <text evidence="1">The sequence shown here is derived from an EMBL/GenBank/DDBJ whole genome shotgun (WGS) entry which is preliminary data.</text>
</comment>
<dbReference type="Proteomes" id="UP000828390">
    <property type="component" value="Unassembled WGS sequence"/>
</dbReference>
<dbReference type="AlphaFoldDB" id="A0A9D4GRI1"/>
<sequence length="50" mass="5314">MVENFVGNVFFLGVRVVETSLTQKAPIAPVDPPIISTITRSTPVATCPTV</sequence>
<organism evidence="1 2">
    <name type="scientific">Dreissena polymorpha</name>
    <name type="common">Zebra mussel</name>
    <name type="synonym">Mytilus polymorpha</name>
    <dbReference type="NCBI Taxonomy" id="45954"/>
    <lineage>
        <taxon>Eukaryota</taxon>
        <taxon>Metazoa</taxon>
        <taxon>Spiralia</taxon>
        <taxon>Lophotrochozoa</taxon>
        <taxon>Mollusca</taxon>
        <taxon>Bivalvia</taxon>
        <taxon>Autobranchia</taxon>
        <taxon>Heteroconchia</taxon>
        <taxon>Euheterodonta</taxon>
        <taxon>Imparidentia</taxon>
        <taxon>Neoheterodontei</taxon>
        <taxon>Myida</taxon>
        <taxon>Dreissenoidea</taxon>
        <taxon>Dreissenidae</taxon>
        <taxon>Dreissena</taxon>
    </lineage>
</organism>
<dbReference type="EMBL" id="JAIWYP010000005">
    <property type="protein sequence ID" value="KAH3820214.1"/>
    <property type="molecule type" value="Genomic_DNA"/>
</dbReference>
<protein>
    <submittedName>
        <fullName evidence="1">Uncharacterized protein</fullName>
    </submittedName>
</protein>
<gene>
    <name evidence="1" type="ORF">DPMN_121958</name>
</gene>
<evidence type="ECO:0000313" key="2">
    <source>
        <dbReference type="Proteomes" id="UP000828390"/>
    </source>
</evidence>
<name>A0A9D4GRI1_DREPO</name>
<keyword evidence="2" id="KW-1185">Reference proteome</keyword>